<protein>
    <recommendedName>
        <fullName evidence="8">Mitotic-spindle organizing protein 1</fullName>
    </recommendedName>
</protein>
<comment type="caution">
    <text evidence="6">The sequence shown here is derived from an EMBL/GenBank/DDBJ whole genome shotgun (WGS) entry which is preliminary data.</text>
</comment>
<evidence type="ECO:0000256" key="1">
    <source>
        <dbReference type="ARBA" id="ARBA00004267"/>
    </source>
</evidence>
<keyword evidence="3" id="KW-0963">Cytoplasm</keyword>
<evidence type="ECO:0008006" key="8">
    <source>
        <dbReference type="Google" id="ProtNLM"/>
    </source>
</evidence>
<sequence>MDESEERRESEAMEIFSEISGLLNTGLKQESLAALVGLCELGVNPEALAQVVKDLRAEKKQMSEADAHVPDVPGPASTGDRSLQPAPRSSRKSDGSK</sequence>
<dbReference type="PANTHER" id="PTHR28520:SF2">
    <property type="entry name" value="MITOTIC-SPINDLE ORGANIZING PROTEIN 1"/>
    <property type="match status" value="1"/>
</dbReference>
<reference evidence="6 7" key="1">
    <citation type="submission" date="2024-02" db="EMBL/GenBank/DDBJ databases">
        <authorList>
            <person name="Chen Y."/>
            <person name="Shah S."/>
            <person name="Dougan E. K."/>
            <person name="Thang M."/>
            <person name="Chan C."/>
        </authorList>
    </citation>
    <scope>NUCLEOTIDE SEQUENCE [LARGE SCALE GENOMIC DNA]</scope>
</reference>
<evidence type="ECO:0000256" key="3">
    <source>
        <dbReference type="ARBA" id="ARBA00022490"/>
    </source>
</evidence>
<evidence type="ECO:0000256" key="4">
    <source>
        <dbReference type="ARBA" id="ARBA00023212"/>
    </source>
</evidence>
<keyword evidence="4" id="KW-0206">Cytoskeleton</keyword>
<proteinExistence type="inferred from homology"/>
<dbReference type="Proteomes" id="UP001642464">
    <property type="component" value="Unassembled WGS sequence"/>
</dbReference>
<evidence type="ECO:0000313" key="6">
    <source>
        <dbReference type="EMBL" id="CAK9029730.1"/>
    </source>
</evidence>
<gene>
    <name evidence="6" type="ORF">SCF082_LOCUS18919</name>
</gene>
<evidence type="ECO:0000256" key="2">
    <source>
        <dbReference type="ARBA" id="ARBA00011015"/>
    </source>
</evidence>
<evidence type="ECO:0000256" key="5">
    <source>
        <dbReference type="SAM" id="MobiDB-lite"/>
    </source>
</evidence>
<dbReference type="PANTHER" id="PTHR28520">
    <property type="entry name" value="MITOTIC-SPINDLE ORGANIZING PROTEIN 1"/>
    <property type="match status" value="1"/>
</dbReference>
<comment type="subcellular location">
    <subcellularLocation>
        <location evidence="1">Cytoplasm</location>
        <location evidence="1">Cytoskeleton</location>
        <location evidence="1">Microtubule organizing center</location>
    </subcellularLocation>
</comment>
<name>A0ABP0KS91_9DINO</name>
<evidence type="ECO:0000313" key="7">
    <source>
        <dbReference type="Proteomes" id="UP001642464"/>
    </source>
</evidence>
<keyword evidence="7" id="KW-1185">Reference proteome</keyword>
<feature type="compositionally biased region" description="Basic and acidic residues" evidence="5">
    <location>
        <begin position="58"/>
        <end position="69"/>
    </location>
</feature>
<dbReference type="EMBL" id="CAXAMM010012780">
    <property type="protein sequence ID" value="CAK9029730.1"/>
    <property type="molecule type" value="Genomic_DNA"/>
</dbReference>
<accession>A0ABP0KS91</accession>
<dbReference type="Pfam" id="PF12554">
    <property type="entry name" value="MOZART1"/>
    <property type="match status" value="1"/>
</dbReference>
<organism evidence="6 7">
    <name type="scientific">Durusdinium trenchii</name>
    <dbReference type="NCBI Taxonomy" id="1381693"/>
    <lineage>
        <taxon>Eukaryota</taxon>
        <taxon>Sar</taxon>
        <taxon>Alveolata</taxon>
        <taxon>Dinophyceae</taxon>
        <taxon>Suessiales</taxon>
        <taxon>Symbiodiniaceae</taxon>
        <taxon>Durusdinium</taxon>
    </lineage>
</organism>
<dbReference type="InterPro" id="IPR022214">
    <property type="entry name" value="MZT1"/>
</dbReference>
<feature type="region of interest" description="Disordered" evidence="5">
    <location>
        <begin position="58"/>
        <end position="97"/>
    </location>
</feature>
<comment type="similarity">
    <text evidence="2">Belongs to the MOZART1 family.</text>
</comment>